<sequence length="430" mass="44638">MHIQGPTPHAGSRNSASGGGNPAVVDAGNSATTERTAHDSAGFISPAVAGPMRQASVGIPAGGSAATIFAGEYKTTVGSVGATLRELCYGERDLIVPVPLDLVPPAFHGAILAPWPNRIDAGRYEFAGQHYQAAINEPERNNASHGLACWLNWELMEISGNYELRGFVEPGGDRGATATPADTSPTGTPTNSAVVNPAKSHMVWRAVVSAQEAYPSALELLATFTLDATSGLTWQVTATNIGTKAVPYGIATHPYVRGGTGTVDDWKLELPASQVLETTPDRLLPRALHDAASFAGGAFDFRAGKALGGSKIDHAFTALFANGSETAAAALENSSKAKPGTPDRNAPAIASARIIDPHGQGCQVSWDVSALPWVQVFTADLGKPGFPDRTGIAIEAMTCPANAFNSKIGLVQLGPGSRHTATWNIVSFKG</sequence>
<accession>A0A1G7DU57</accession>
<evidence type="ECO:0000256" key="1">
    <source>
        <dbReference type="SAM" id="MobiDB-lite"/>
    </source>
</evidence>
<dbReference type="Pfam" id="PF01263">
    <property type="entry name" value="Aldose_epim"/>
    <property type="match status" value="2"/>
</dbReference>
<evidence type="ECO:0000313" key="3">
    <source>
        <dbReference type="EMBL" id="SDE55057.1"/>
    </source>
</evidence>
<reference evidence="2" key="3">
    <citation type="submission" date="2023-10" db="EMBL/GenBank/DDBJ databases">
        <title>Whole Genome based description of the genera Actinobaculum and Actinotignum reveals a complex phylogenetic relationship within the species included in the genus Actinotignum.</title>
        <authorList>
            <person name="Jensen C.S."/>
            <person name="Dargis R."/>
            <person name="Kemp M."/>
            <person name="Christensen J.J."/>
        </authorList>
    </citation>
    <scope>NUCLEOTIDE SEQUENCE</scope>
    <source>
        <strain evidence="2">Actinobaculum_suis_CCUG19206T</strain>
    </source>
</reference>
<dbReference type="EMBL" id="FNAU01000013">
    <property type="protein sequence ID" value="SDE55057.1"/>
    <property type="molecule type" value="Genomic_DNA"/>
</dbReference>
<feature type="compositionally biased region" description="Polar residues" evidence="1">
    <location>
        <begin position="180"/>
        <end position="191"/>
    </location>
</feature>
<dbReference type="GO" id="GO:0006006">
    <property type="term" value="P:glucose metabolic process"/>
    <property type="evidence" value="ECO:0007669"/>
    <property type="project" value="TreeGrafter"/>
</dbReference>
<name>A0A1G7DU57_9ACTO</name>
<dbReference type="GO" id="GO:0030246">
    <property type="term" value="F:carbohydrate binding"/>
    <property type="evidence" value="ECO:0007669"/>
    <property type="project" value="InterPro"/>
</dbReference>
<dbReference type="PANTHER" id="PTHR10091:SF0">
    <property type="entry name" value="GALACTOSE MUTAROTASE"/>
    <property type="match status" value="1"/>
</dbReference>
<dbReference type="InterPro" id="IPR008183">
    <property type="entry name" value="Aldose_1/G6P_1-epimerase"/>
</dbReference>
<evidence type="ECO:0000313" key="4">
    <source>
        <dbReference type="Proteomes" id="UP000182744"/>
    </source>
</evidence>
<reference evidence="3" key="1">
    <citation type="submission" date="2016-10" db="EMBL/GenBank/DDBJ databases">
        <authorList>
            <person name="de Groot N.N."/>
        </authorList>
    </citation>
    <scope>NUCLEOTIDE SEQUENCE [LARGE SCALE GENOMIC DNA]</scope>
    <source>
        <strain evidence="3">DSM 20639</strain>
    </source>
</reference>
<feature type="region of interest" description="Disordered" evidence="1">
    <location>
        <begin position="1"/>
        <end position="37"/>
    </location>
</feature>
<dbReference type="Gene3D" id="2.70.98.10">
    <property type="match status" value="1"/>
</dbReference>
<dbReference type="GO" id="GO:0004034">
    <property type="term" value="F:aldose 1-epimerase activity"/>
    <property type="evidence" value="ECO:0007669"/>
    <property type="project" value="TreeGrafter"/>
</dbReference>
<dbReference type="RefSeq" id="WP_074663252.1">
    <property type="nucleotide sequence ID" value="NZ_FNAU01000013.1"/>
</dbReference>
<protein>
    <submittedName>
        <fullName evidence="3">Aldose 1-epimerase</fullName>
    </submittedName>
</protein>
<dbReference type="PANTHER" id="PTHR10091">
    <property type="entry name" value="ALDOSE-1-EPIMERASE"/>
    <property type="match status" value="1"/>
</dbReference>
<dbReference type="AlphaFoldDB" id="A0A1G7DU57"/>
<feature type="region of interest" description="Disordered" evidence="1">
    <location>
        <begin position="171"/>
        <end position="191"/>
    </location>
</feature>
<dbReference type="SUPFAM" id="SSF74650">
    <property type="entry name" value="Galactose mutarotase-like"/>
    <property type="match status" value="1"/>
</dbReference>
<gene>
    <name evidence="2" type="ORF">R6G71_02220</name>
    <name evidence="3" type="ORF">SAMN05421878_11312</name>
</gene>
<dbReference type="InterPro" id="IPR011013">
    <property type="entry name" value="Gal_mutarotase_sf_dom"/>
</dbReference>
<dbReference type="Proteomes" id="UP000182744">
    <property type="component" value="Unassembled WGS sequence"/>
</dbReference>
<reference evidence="4" key="2">
    <citation type="submission" date="2016-10" db="EMBL/GenBank/DDBJ databases">
        <authorList>
            <person name="Varghese N."/>
        </authorList>
    </citation>
    <scope>NUCLEOTIDE SEQUENCE [LARGE SCALE GENOMIC DNA]</scope>
    <source>
        <strain evidence="4">DSM 20639</strain>
    </source>
</reference>
<dbReference type="InterPro" id="IPR014718">
    <property type="entry name" value="GH-type_carb-bd"/>
</dbReference>
<keyword evidence="4" id="KW-1185">Reference proteome</keyword>
<organism evidence="3 4">
    <name type="scientific">Actinobaculum suis</name>
    <dbReference type="NCBI Taxonomy" id="1657"/>
    <lineage>
        <taxon>Bacteria</taxon>
        <taxon>Bacillati</taxon>
        <taxon>Actinomycetota</taxon>
        <taxon>Actinomycetes</taxon>
        <taxon>Actinomycetales</taxon>
        <taxon>Actinomycetaceae</taxon>
        <taxon>Actinobaculum</taxon>
    </lineage>
</organism>
<proteinExistence type="predicted"/>
<dbReference type="Proteomes" id="UP001273799">
    <property type="component" value="Unassembled WGS sequence"/>
</dbReference>
<dbReference type="GO" id="GO:0033499">
    <property type="term" value="P:galactose catabolic process via UDP-galactose, Leloir pathway"/>
    <property type="evidence" value="ECO:0007669"/>
    <property type="project" value="TreeGrafter"/>
</dbReference>
<dbReference type="EMBL" id="JAWNFU010000001">
    <property type="protein sequence ID" value="MDY5152868.1"/>
    <property type="molecule type" value="Genomic_DNA"/>
</dbReference>
<evidence type="ECO:0000313" key="2">
    <source>
        <dbReference type="EMBL" id="MDY5152868.1"/>
    </source>
</evidence>